<proteinExistence type="predicted"/>
<comment type="caution">
    <text evidence="8">The sequence shown here is derived from an EMBL/GenBank/DDBJ whole genome shotgun (WGS) entry which is preliminary data.</text>
</comment>
<dbReference type="Proteomes" id="UP001592530">
    <property type="component" value="Unassembled WGS sequence"/>
</dbReference>
<feature type="transmembrane region" description="Helical" evidence="6">
    <location>
        <begin position="140"/>
        <end position="161"/>
    </location>
</feature>
<organism evidence="8 9">
    <name type="scientific">Streptacidiphilus alkalitolerans</name>
    <dbReference type="NCBI Taxonomy" id="3342712"/>
    <lineage>
        <taxon>Bacteria</taxon>
        <taxon>Bacillati</taxon>
        <taxon>Actinomycetota</taxon>
        <taxon>Actinomycetes</taxon>
        <taxon>Kitasatosporales</taxon>
        <taxon>Streptomycetaceae</taxon>
        <taxon>Streptacidiphilus</taxon>
    </lineage>
</organism>
<dbReference type="InterPro" id="IPR020846">
    <property type="entry name" value="MFS_dom"/>
</dbReference>
<dbReference type="PANTHER" id="PTHR11360:SF284">
    <property type="entry name" value="EG:103B4.3 PROTEIN-RELATED"/>
    <property type="match status" value="1"/>
</dbReference>
<feature type="transmembrane region" description="Helical" evidence="6">
    <location>
        <begin position="204"/>
        <end position="224"/>
    </location>
</feature>
<dbReference type="Gene3D" id="1.20.1250.20">
    <property type="entry name" value="MFS general substrate transporter like domains"/>
    <property type="match status" value="2"/>
</dbReference>
<dbReference type="InterPro" id="IPR050327">
    <property type="entry name" value="Proton-linked_MCT"/>
</dbReference>
<evidence type="ECO:0000256" key="3">
    <source>
        <dbReference type="ARBA" id="ARBA00022989"/>
    </source>
</evidence>
<dbReference type="PROSITE" id="PS50850">
    <property type="entry name" value="MFS"/>
    <property type="match status" value="1"/>
</dbReference>
<accession>A0ABV6X655</accession>
<dbReference type="SUPFAM" id="SSF103473">
    <property type="entry name" value="MFS general substrate transporter"/>
    <property type="match status" value="1"/>
</dbReference>
<feature type="transmembrane region" description="Helical" evidence="6">
    <location>
        <begin position="83"/>
        <end position="103"/>
    </location>
</feature>
<evidence type="ECO:0000256" key="1">
    <source>
        <dbReference type="ARBA" id="ARBA00004651"/>
    </source>
</evidence>
<evidence type="ECO:0000256" key="2">
    <source>
        <dbReference type="ARBA" id="ARBA00022692"/>
    </source>
</evidence>
<feature type="transmembrane region" description="Helical" evidence="6">
    <location>
        <begin position="115"/>
        <end position="134"/>
    </location>
</feature>
<keyword evidence="2 6" id="KW-0812">Transmembrane</keyword>
<evidence type="ECO:0000313" key="8">
    <source>
        <dbReference type="EMBL" id="MFC1433334.1"/>
    </source>
</evidence>
<dbReference type="InterPro" id="IPR011701">
    <property type="entry name" value="MFS"/>
</dbReference>
<dbReference type="Pfam" id="PF07690">
    <property type="entry name" value="MFS_1"/>
    <property type="match status" value="1"/>
</dbReference>
<dbReference type="CDD" id="cd17355">
    <property type="entry name" value="MFS_YcxA_like"/>
    <property type="match status" value="1"/>
</dbReference>
<feature type="transmembrane region" description="Helical" evidence="6">
    <location>
        <begin position="272"/>
        <end position="295"/>
    </location>
</feature>
<dbReference type="PANTHER" id="PTHR11360">
    <property type="entry name" value="MONOCARBOXYLATE TRANSPORTER"/>
    <property type="match status" value="1"/>
</dbReference>
<evidence type="ECO:0000313" key="9">
    <source>
        <dbReference type="Proteomes" id="UP001592530"/>
    </source>
</evidence>
<feature type="transmembrane region" description="Helical" evidence="6">
    <location>
        <begin position="173"/>
        <end position="198"/>
    </location>
</feature>
<protein>
    <submittedName>
        <fullName evidence="8">MFS transporter</fullName>
    </submittedName>
</protein>
<feature type="transmembrane region" description="Helical" evidence="6">
    <location>
        <begin position="365"/>
        <end position="386"/>
    </location>
</feature>
<feature type="transmembrane region" description="Helical" evidence="6">
    <location>
        <begin position="398"/>
        <end position="417"/>
    </location>
</feature>
<feature type="region of interest" description="Disordered" evidence="5">
    <location>
        <begin position="1"/>
        <end position="24"/>
    </location>
</feature>
<dbReference type="InterPro" id="IPR036259">
    <property type="entry name" value="MFS_trans_sf"/>
</dbReference>
<evidence type="ECO:0000256" key="5">
    <source>
        <dbReference type="SAM" id="MobiDB-lite"/>
    </source>
</evidence>
<evidence type="ECO:0000259" key="7">
    <source>
        <dbReference type="PROSITE" id="PS50850"/>
    </source>
</evidence>
<evidence type="ECO:0000256" key="6">
    <source>
        <dbReference type="SAM" id="Phobius"/>
    </source>
</evidence>
<sequence length="466" mass="48194">MTEQQTAAASGPPTPGPSASVPASVSTSVSRPLAPAAPRGPRLHYAWIIAAVCLLVLVGAAGFRSTPALLMEPLNTEFGWSHGIISAAVSLNMLLNGLTAPFAAALMDRFGIRRVAAVALLLMSVGSGATVFMTQSWEMVLCWGVLVGVGSGSMALAFTATVTGRWFLARRGLVTGVLTAASAAGNLVFLPVLAWLISDYGWRSASITVGLCALAVVPIVLLLMREQPADLGLLPYGATEQDVPAAAPASAAGGKGLRALRVLRGAAGTRPFWLLAGSFAICGATTNGLVGTHFIPAAGDHGMVETTAAGLLALVGVFDVVGTIFSGWLTDRLDSRKLLGVYYLLRGASLLFLPALFARTVHPSMVIFIIFYGLDWVATVPPTIALCREWFGEDAPIVFGWVFCGHQVGAAVVALGAGLVRDQLGSYDAAWYGAGALCVIAASCALLLRAKPPAKDLPVRVATATA</sequence>
<feature type="transmembrane region" description="Helical" evidence="6">
    <location>
        <begin position="45"/>
        <end position="63"/>
    </location>
</feature>
<dbReference type="EMBL" id="JBHEZY010000009">
    <property type="protein sequence ID" value="MFC1433334.1"/>
    <property type="molecule type" value="Genomic_DNA"/>
</dbReference>
<feature type="transmembrane region" description="Helical" evidence="6">
    <location>
        <begin position="429"/>
        <end position="448"/>
    </location>
</feature>
<name>A0ABV6X655_9ACTN</name>
<evidence type="ECO:0000256" key="4">
    <source>
        <dbReference type="ARBA" id="ARBA00023136"/>
    </source>
</evidence>
<dbReference type="RefSeq" id="WP_380555429.1">
    <property type="nucleotide sequence ID" value="NZ_JBHEZY010000009.1"/>
</dbReference>
<feature type="transmembrane region" description="Helical" evidence="6">
    <location>
        <begin position="341"/>
        <end position="359"/>
    </location>
</feature>
<keyword evidence="4 6" id="KW-0472">Membrane</keyword>
<gene>
    <name evidence="8" type="ORF">ACEZDB_22065</name>
</gene>
<feature type="domain" description="Major facilitator superfamily (MFS) profile" evidence="7">
    <location>
        <begin position="48"/>
        <end position="453"/>
    </location>
</feature>
<comment type="subcellular location">
    <subcellularLocation>
        <location evidence="1">Cell membrane</location>
        <topology evidence="1">Multi-pass membrane protein</topology>
    </subcellularLocation>
</comment>
<feature type="transmembrane region" description="Helical" evidence="6">
    <location>
        <begin position="307"/>
        <end position="329"/>
    </location>
</feature>
<keyword evidence="3 6" id="KW-1133">Transmembrane helix</keyword>
<reference evidence="8 9" key="1">
    <citation type="submission" date="2024-09" db="EMBL/GenBank/DDBJ databases">
        <authorList>
            <person name="Lee S.D."/>
        </authorList>
    </citation>
    <scope>NUCLEOTIDE SEQUENCE [LARGE SCALE GENOMIC DNA]</scope>
    <source>
        <strain evidence="8 9">N1-3</strain>
    </source>
</reference>